<dbReference type="RefSeq" id="WP_155481398.1">
    <property type="nucleotide sequence ID" value="NZ_WNKV01000024.1"/>
</dbReference>
<name>A0A9X4XPP0_9BRAD</name>
<evidence type="ECO:0000256" key="1">
    <source>
        <dbReference type="SAM" id="MobiDB-lite"/>
    </source>
</evidence>
<sequence>MPRLSTILGPDGERIDLDALFGPPRAGPSLTGVRSPISGHPAEGLTPSRLAAIHRAAASGDVLAYMELAEDIEERDLHYAAVLGTRRRQVAQLPVTVEAASDDAEHVRHADFVRDWLRSGVLDAALFDLLDAIGKGFSILEIEWDSQPDAVLPRALLYRPQRWFELDPTDTDTPMLREIVGLEPLAGHKFIIHRHPSKSGLTIRSGIARVASWAWMYKAFSLKDWAIFVQNFGMPIRLGKYHPNASDAERDVLYRAVANIAGDCAAIIPDGMTIEFPEPKRSEGAAAGQIYSSRADWLDRQISKLVLGQTATTDAIAGGHAVGQEHRLVQEDLERSDAKLVSATLTRQLVPHLVAFNFGPQARYPRIVIGRPDEVPLATVITALKDLGPLGLTVEASQMRDRLGFEEPAKGAEVIGGRPSPQVGHATRSGVDSAPPAPSLNAARLVIARHAVQADPDHVERLTERVARDAAGAMAGLTDQIRAAFDSATDLRDLADRLAALDLDPAALAEAMTRGMALAHLAGQAALLDEIEGE</sequence>
<accession>A0A9X4XPP0</accession>
<protein>
    <submittedName>
        <fullName evidence="2">DUF935 family protein</fullName>
    </submittedName>
</protein>
<reference evidence="2 3" key="1">
    <citation type="submission" date="2019-11" db="EMBL/GenBank/DDBJ databases">
        <title>Whole-genome sequence of Rhodoplanes serenus DSM 18633, type strain.</title>
        <authorList>
            <person name="Kyndt J.A."/>
            <person name="Meyer T.E."/>
        </authorList>
    </citation>
    <scope>NUCLEOTIDE SEQUENCE [LARGE SCALE GENOMIC DNA]</scope>
    <source>
        <strain evidence="2 3">DSM 18633</strain>
    </source>
</reference>
<dbReference type="EMBL" id="WNKV01000024">
    <property type="protein sequence ID" value="MTW19103.1"/>
    <property type="molecule type" value="Genomic_DNA"/>
</dbReference>
<evidence type="ECO:0000313" key="2">
    <source>
        <dbReference type="EMBL" id="MTW19103.1"/>
    </source>
</evidence>
<gene>
    <name evidence="2" type="ORF">GJ689_23165</name>
</gene>
<dbReference type="InterPro" id="IPR009279">
    <property type="entry name" value="Portal_Mu"/>
</dbReference>
<dbReference type="AlphaFoldDB" id="A0A9X4XPP0"/>
<feature type="region of interest" description="Disordered" evidence="1">
    <location>
        <begin position="412"/>
        <end position="435"/>
    </location>
</feature>
<proteinExistence type="predicted"/>
<organism evidence="2 3">
    <name type="scientific">Rhodoplanes serenus</name>
    <dbReference type="NCBI Taxonomy" id="200615"/>
    <lineage>
        <taxon>Bacteria</taxon>
        <taxon>Pseudomonadati</taxon>
        <taxon>Pseudomonadota</taxon>
        <taxon>Alphaproteobacteria</taxon>
        <taxon>Hyphomicrobiales</taxon>
        <taxon>Nitrobacteraceae</taxon>
        <taxon>Rhodoplanes</taxon>
    </lineage>
</organism>
<comment type="caution">
    <text evidence="2">The sequence shown here is derived from an EMBL/GenBank/DDBJ whole genome shotgun (WGS) entry which is preliminary data.</text>
</comment>
<evidence type="ECO:0000313" key="3">
    <source>
        <dbReference type="Proteomes" id="UP000438991"/>
    </source>
</evidence>
<dbReference type="Pfam" id="PF06074">
    <property type="entry name" value="Portal_Mu"/>
    <property type="match status" value="1"/>
</dbReference>
<dbReference type="Proteomes" id="UP000438991">
    <property type="component" value="Unassembled WGS sequence"/>
</dbReference>